<accession>A0A1E4QYK4</accession>
<dbReference type="EMBL" id="MECQ01000008">
    <property type="protein sequence ID" value="ODV53292.1"/>
    <property type="molecule type" value="Genomic_DNA"/>
</dbReference>
<dbReference type="RefSeq" id="WP_069483533.1">
    <property type="nucleotide sequence ID" value="NZ_KV766183.1"/>
</dbReference>
<protein>
    <submittedName>
        <fullName evidence="1">Uncharacterized protein</fullName>
    </submittedName>
</protein>
<name>A0A1E4QYK4_9BACI</name>
<gene>
    <name evidence="1" type="ORF">BG258_23610</name>
</gene>
<organism evidence="1 2">
    <name type="scientific">Lysinibacillus fusiformis</name>
    <dbReference type="NCBI Taxonomy" id="28031"/>
    <lineage>
        <taxon>Bacteria</taxon>
        <taxon>Bacillati</taxon>
        <taxon>Bacillota</taxon>
        <taxon>Bacilli</taxon>
        <taxon>Bacillales</taxon>
        <taxon>Bacillaceae</taxon>
        <taxon>Lysinibacillus</taxon>
    </lineage>
</organism>
<evidence type="ECO:0000313" key="1">
    <source>
        <dbReference type="EMBL" id="ODV53292.1"/>
    </source>
</evidence>
<dbReference type="Proteomes" id="UP000094784">
    <property type="component" value="Unassembled WGS sequence"/>
</dbReference>
<sequence length="257" mass="29046">MINIGASIQSNNSNMTTLLRRTWGKIDDGNGPDGVYRSHIVSFGSPSVVAIFPINNTEKMQVQKIEVAFGVSSWNGNTSPSNFAIQYTDDHTASYNDPRTDSRWETVKSYTSWSHKSGIVNINVDFSCWKIRIYTSSAYQGTYYQSTVFRIYGKIIATEKFLVQSGENLMTFKDDTWSITDSTSPTRALFDLHGLGSLSVFDRATRLKEDTMTLTNITFDSGNTFRKMVSLNDYLDIDNIDIIDSKNHPFTKVEQKK</sequence>
<evidence type="ECO:0000313" key="2">
    <source>
        <dbReference type="Proteomes" id="UP000094784"/>
    </source>
</evidence>
<dbReference type="AlphaFoldDB" id="A0A1E4QYK4"/>
<reference evidence="1 2" key="1">
    <citation type="submission" date="2016-09" db="EMBL/GenBank/DDBJ databases">
        <title>Draft genome sequence of the soil isolate, Lysinibacillus fusiformis M5, a potential hypoxanthine producer.</title>
        <authorList>
            <person name="Gallegos-Monterrosa R."/>
            <person name="Maroti G."/>
            <person name="Balint B."/>
            <person name="Kovacs A.T."/>
        </authorList>
    </citation>
    <scope>NUCLEOTIDE SEQUENCE [LARGE SCALE GENOMIC DNA]</scope>
    <source>
        <strain evidence="1 2">M5</strain>
    </source>
</reference>
<comment type="caution">
    <text evidence="1">The sequence shown here is derived from an EMBL/GenBank/DDBJ whole genome shotgun (WGS) entry which is preliminary data.</text>
</comment>
<proteinExistence type="predicted"/>